<feature type="transmembrane region" description="Helical" evidence="2">
    <location>
        <begin position="197"/>
        <end position="219"/>
    </location>
</feature>
<sequence>MSYIGLEQYPYPACGLDPIARPFGCCYSSLNLDGTFGLQGVSINQITDTLTEEFSPPVFANQHSYCVLESNGTLFNFTKLYILESACYNGILCMPNYINVFDGNSCNGTFEQFDLSQSLYFNSTKYGALSGKVKLITDGTATFGWTSYIPNQILVPDHKSALQILALIGYIASILGSLLAVFIYGQKLKLHKSIHNYLAFYSQLIWTVEHFQAMFYDYYSFPSDYSVDVYLSVFCYANSASLLSVLISLDLILKLLKLPKKYIYISFGFATAVHLLMAGWEYLTFLIIVNPDLFNNLTFALGVYPTFWNLIMFIVDLGPPLLIMYFIFKEKSERKRAMFNLKMEAFVLVLVHLLNTIIYGILGYSANKSEYFANDRNILALSGIETFQFMLNGTIILRFHFYMKKLISGQHSNLSVSTSDGKSSSMKNADLKSVTAILSQHAMDDPSDRPKSAAVARSTRNISKIG</sequence>
<keyword evidence="2" id="KW-0472">Membrane</keyword>
<feature type="compositionally biased region" description="Basic and acidic residues" evidence="1">
    <location>
        <begin position="442"/>
        <end position="451"/>
    </location>
</feature>
<feature type="transmembrane region" description="Helical" evidence="2">
    <location>
        <begin position="378"/>
        <end position="397"/>
    </location>
</feature>
<keyword evidence="4" id="KW-1185">Reference proteome</keyword>
<evidence type="ECO:0000256" key="1">
    <source>
        <dbReference type="SAM" id="MobiDB-lite"/>
    </source>
</evidence>
<feature type="transmembrane region" description="Helical" evidence="2">
    <location>
        <begin position="347"/>
        <end position="366"/>
    </location>
</feature>
<gene>
    <name evidence="3" type="ORF">HK103_001439</name>
</gene>
<feature type="transmembrane region" description="Helical" evidence="2">
    <location>
        <begin position="161"/>
        <end position="185"/>
    </location>
</feature>
<feature type="transmembrane region" description="Helical" evidence="2">
    <location>
        <begin position="262"/>
        <end position="287"/>
    </location>
</feature>
<keyword evidence="2" id="KW-0812">Transmembrane</keyword>
<evidence type="ECO:0000313" key="3">
    <source>
        <dbReference type="EMBL" id="KAJ3252501.1"/>
    </source>
</evidence>
<accession>A0AAD5UB96</accession>
<dbReference type="AlphaFoldDB" id="A0AAD5UB96"/>
<evidence type="ECO:0000256" key="2">
    <source>
        <dbReference type="SAM" id="Phobius"/>
    </source>
</evidence>
<comment type="caution">
    <text evidence="3">The sequence shown here is derived from an EMBL/GenBank/DDBJ whole genome shotgun (WGS) entry which is preliminary data.</text>
</comment>
<evidence type="ECO:0000313" key="4">
    <source>
        <dbReference type="Proteomes" id="UP001210925"/>
    </source>
</evidence>
<name>A0AAD5UB96_9FUNG</name>
<dbReference type="EMBL" id="JADGKB010000139">
    <property type="protein sequence ID" value="KAJ3252501.1"/>
    <property type="molecule type" value="Genomic_DNA"/>
</dbReference>
<feature type="transmembrane region" description="Helical" evidence="2">
    <location>
        <begin position="231"/>
        <end position="253"/>
    </location>
</feature>
<feature type="transmembrane region" description="Helical" evidence="2">
    <location>
        <begin position="307"/>
        <end position="327"/>
    </location>
</feature>
<dbReference type="Proteomes" id="UP001210925">
    <property type="component" value="Unassembled WGS sequence"/>
</dbReference>
<organism evidence="3 4">
    <name type="scientific">Boothiomyces macroporosus</name>
    <dbReference type="NCBI Taxonomy" id="261099"/>
    <lineage>
        <taxon>Eukaryota</taxon>
        <taxon>Fungi</taxon>
        <taxon>Fungi incertae sedis</taxon>
        <taxon>Chytridiomycota</taxon>
        <taxon>Chytridiomycota incertae sedis</taxon>
        <taxon>Chytridiomycetes</taxon>
        <taxon>Rhizophydiales</taxon>
        <taxon>Terramycetaceae</taxon>
        <taxon>Boothiomyces</taxon>
    </lineage>
</organism>
<protein>
    <submittedName>
        <fullName evidence="3">Uncharacterized protein</fullName>
    </submittedName>
</protein>
<proteinExistence type="predicted"/>
<keyword evidence="2" id="KW-1133">Transmembrane helix</keyword>
<reference evidence="3" key="1">
    <citation type="submission" date="2020-05" db="EMBL/GenBank/DDBJ databases">
        <title>Phylogenomic resolution of chytrid fungi.</title>
        <authorList>
            <person name="Stajich J.E."/>
            <person name="Amses K."/>
            <person name="Simmons R."/>
            <person name="Seto K."/>
            <person name="Myers J."/>
            <person name="Bonds A."/>
            <person name="Quandt C.A."/>
            <person name="Barry K."/>
            <person name="Liu P."/>
            <person name="Grigoriev I."/>
            <person name="Longcore J.E."/>
            <person name="James T.Y."/>
        </authorList>
    </citation>
    <scope>NUCLEOTIDE SEQUENCE</scope>
    <source>
        <strain evidence="3">PLAUS21</strain>
    </source>
</reference>
<feature type="region of interest" description="Disordered" evidence="1">
    <location>
        <begin position="442"/>
        <end position="466"/>
    </location>
</feature>